<name>A0AAN9XNV5_PSOTE</name>
<dbReference type="EMBL" id="JAYMYS010000003">
    <property type="protein sequence ID" value="KAK7400479.1"/>
    <property type="molecule type" value="Genomic_DNA"/>
</dbReference>
<evidence type="ECO:0000313" key="1">
    <source>
        <dbReference type="EMBL" id="KAK7400479.1"/>
    </source>
</evidence>
<proteinExistence type="predicted"/>
<dbReference type="Proteomes" id="UP001386955">
    <property type="component" value="Unassembled WGS sequence"/>
</dbReference>
<gene>
    <name evidence="1" type="ORF">VNO78_11687</name>
</gene>
<evidence type="ECO:0000313" key="2">
    <source>
        <dbReference type="Proteomes" id="UP001386955"/>
    </source>
</evidence>
<organism evidence="1 2">
    <name type="scientific">Psophocarpus tetragonolobus</name>
    <name type="common">Winged bean</name>
    <name type="synonym">Dolichos tetragonolobus</name>
    <dbReference type="NCBI Taxonomy" id="3891"/>
    <lineage>
        <taxon>Eukaryota</taxon>
        <taxon>Viridiplantae</taxon>
        <taxon>Streptophyta</taxon>
        <taxon>Embryophyta</taxon>
        <taxon>Tracheophyta</taxon>
        <taxon>Spermatophyta</taxon>
        <taxon>Magnoliopsida</taxon>
        <taxon>eudicotyledons</taxon>
        <taxon>Gunneridae</taxon>
        <taxon>Pentapetalae</taxon>
        <taxon>rosids</taxon>
        <taxon>fabids</taxon>
        <taxon>Fabales</taxon>
        <taxon>Fabaceae</taxon>
        <taxon>Papilionoideae</taxon>
        <taxon>50 kb inversion clade</taxon>
        <taxon>NPAAA clade</taxon>
        <taxon>indigoferoid/millettioid clade</taxon>
        <taxon>Phaseoleae</taxon>
        <taxon>Psophocarpus</taxon>
    </lineage>
</organism>
<accession>A0AAN9XNV5</accession>
<protein>
    <submittedName>
        <fullName evidence="1">Uncharacterized protein</fullName>
    </submittedName>
</protein>
<sequence length="249" mass="28859">MALLFQGSNVGVSKPCLKDRVDRLVATLVVANRLSICSMLEAMKVLEGTSLLQSFSHMVWDPFASQNPWLDIGFYVLQCRCMLLTPLTSHLQATSIQYLTHFSHCAFYVPTRIWDVHLCMNAQCSPSRHWAFVLHLGLFILHERPIPMFWPLGIHLFLNDESLPPTQFYRSRFHSVEHESHYSHISQILFEKTMNLDLDGVHASKYYPKLPYYPRGQDRFRQGKETSIATGDDEDEEQHIRHVEDATMH</sequence>
<dbReference type="AlphaFoldDB" id="A0AAN9XNV5"/>
<keyword evidence="2" id="KW-1185">Reference proteome</keyword>
<reference evidence="1 2" key="1">
    <citation type="submission" date="2024-01" db="EMBL/GenBank/DDBJ databases">
        <title>The genomes of 5 underutilized Papilionoideae crops provide insights into root nodulation and disease resistanc.</title>
        <authorList>
            <person name="Jiang F."/>
        </authorList>
    </citation>
    <scope>NUCLEOTIDE SEQUENCE [LARGE SCALE GENOMIC DNA]</scope>
    <source>
        <strain evidence="1">DUOXIRENSHENG_FW03</strain>
        <tissue evidence="1">Leaves</tissue>
    </source>
</reference>
<comment type="caution">
    <text evidence="1">The sequence shown here is derived from an EMBL/GenBank/DDBJ whole genome shotgun (WGS) entry which is preliminary data.</text>
</comment>